<name>D5ER78_CORAD</name>
<protein>
    <submittedName>
        <fullName evidence="6">Integron integrase</fullName>
    </submittedName>
</protein>
<dbReference type="RefSeq" id="WP_013044642.1">
    <property type="nucleotide sequence ID" value="NC_014008.1"/>
</dbReference>
<dbReference type="Gene3D" id="1.10.150.130">
    <property type="match status" value="1"/>
</dbReference>
<reference evidence="6 7" key="1">
    <citation type="journal article" date="2010" name="Stand. Genomic Sci.">
        <title>Complete genome sequence of Coraliomargarita akajimensis type strain (04OKA010-24).</title>
        <authorList>
            <person name="Mavromatis K."/>
            <person name="Abt B."/>
            <person name="Brambilla E."/>
            <person name="Lapidus A."/>
            <person name="Copeland A."/>
            <person name="Deshpande S."/>
            <person name="Nolan M."/>
            <person name="Lucas S."/>
            <person name="Tice H."/>
            <person name="Cheng J.F."/>
            <person name="Han C."/>
            <person name="Detter J.C."/>
            <person name="Woyke T."/>
            <person name="Goodwin L."/>
            <person name="Pitluck S."/>
            <person name="Held B."/>
            <person name="Brettin T."/>
            <person name="Tapia R."/>
            <person name="Ivanova N."/>
            <person name="Mikhailova N."/>
            <person name="Pati A."/>
            <person name="Liolios K."/>
            <person name="Chen A."/>
            <person name="Palaniappan K."/>
            <person name="Land M."/>
            <person name="Hauser L."/>
            <person name="Chang Y.J."/>
            <person name="Jeffries C.D."/>
            <person name="Rohde M."/>
            <person name="Goker M."/>
            <person name="Bristow J."/>
            <person name="Eisen J.A."/>
            <person name="Markowitz V."/>
            <person name="Hugenholtz P."/>
            <person name="Klenk H.P."/>
            <person name="Kyrpides N.C."/>
        </authorList>
    </citation>
    <scope>NUCLEOTIDE SEQUENCE [LARGE SCALE GENOMIC DNA]</scope>
    <source>
        <strain evidence="7">DSM 45221 / IAM 15411 / JCM 23193 / KCTC 12865</strain>
    </source>
</reference>
<dbReference type="InterPro" id="IPR050090">
    <property type="entry name" value="Tyrosine_recombinase_XerCD"/>
</dbReference>
<keyword evidence="4" id="KW-0233">DNA recombination</keyword>
<proteinExistence type="inferred from homology"/>
<dbReference type="eggNOG" id="COG4974">
    <property type="taxonomic scope" value="Bacteria"/>
</dbReference>
<organism evidence="6 7">
    <name type="scientific">Coraliomargarita akajimensis (strain DSM 45221 / IAM 15411 / JCM 23193 / KCTC 12865 / 04OKA010-24)</name>
    <dbReference type="NCBI Taxonomy" id="583355"/>
    <lineage>
        <taxon>Bacteria</taxon>
        <taxon>Pseudomonadati</taxon>
        <taxon>Verrucomicrobiota</taxon>
        <taxon>Opitutia</taxon>
        <taxon>Puniceicoccales</taxon>
        <taxon>Coraliomargaritaceae</taxon>
        <taxon>Coraliomargarita</taxon>
    </lineage>
</organism>
<dbReference type="HOGENOM" id="CLU_027562_37_0_0"/>
<sequence>MKTVHFPRWAEVLEGAELSASVRASYRVTIRWYLSWCAGQGVGCSNQSAHNFVAWAEVEKNASEWAVGRWKEALRWFFVAGRAQVDGYGREQGQEFSADGASERIVRDEAGDTRDAQAEVRMDPQTDDEVKILAYMRRTGKALRTERSYIAHYRDFVRRSGLADGSLMSGAMVKDYLNYLAMERKVASSTQKVALNALVYIARDVFEMDLGDIGDFVRAQNRQRIPVVMSKEETRLFFAELKGESRLMAQVQYAAGLRVSELCRLRIQDLDLKRNQIMVRCGKGGKDRVAPLSEKLVEALEVHLRWVRTGFEEDLARSDLDGVYLPDALKRKHSNAGRDWRWQWVWPSREISTDPRGGARRRHHVLPRGYQRVVSMAGKRAGLNKRITSHTLRHSFATHLLEDGVDIRTVQDLLGHQQVETTQVYLHVMQKPGAGVRSPLDSL</sequence>
<keyword evidence="3" id="KW-0238">DNA-binding</keyword>
<dbReference type="Gene3D" id="1.10.443.10">
    <property type="entry name" value="Intergrase catalytic core"/>
    <property type="match status" value="1"/>
</dbReference>
<dbReference type="InterPro" id="IPR010998">
    <property type="entry name" value="Integrase_recombinase_N"/>
</dbReference>
<dbReference type="InterPro" id="IPR004107">
    <property type="entry name" value="Integrase_SAM-like_N"/>
</dbReference>
<evidence type="ECO:0000259" key="5">
    <source>
        <dbReference type="PROSITE" id="PS51898"/>
    </source>
</evidence>
<dbReference type="PROSITE" id="PS51898">
    <property type="entry name" value="TYR_RECOMBINASE"/>
    <property type="match status" value="1"/>
</dbReference>
<dbReference type="GO" id="GO:0003677">
    <property type="term" value="F:DNA binding"/>
    <property type="evidence" value="ECO:0007669"/>
    <property type="project" value="UniProtKB-KW"/>
</dbReference>
<feature type="domain" description="Tyr recombinase" evidence="5">
    <location>
        <begin position="224"/>
        <end position="441"/>
    </location>
</feature>
<dbReference type="Pfam" id="PF00589">
    <property type="entry name" value="Phage_integrase"/>
    <property type="match status" value="1"/>
</dbReference>
<accession>D5ER78</accession>
<evidence type="ECO:0000313" key="7">
    <source>
        <dbReference type="Proteomes" id="UP000000925"/>
    </source>
</evidence>
<dbReference type="EMBL" id="CP001998">
    <property type="protein sequence ID" value="ADE55922.1"/>
    <property type="molecule type" value="Genomic_DNA"/>
</dbReference>
<dbReference type="InterPro" id="IPR002104">
    <property type="entry name" value="Integrase_catalytic"/>
</dbReference>
<dbReference type="OrthoDB" id="9801717at2"/>
<dbReference type="GO" id="GO:0006310">
    <property type="term" value="P:DNA recombination"/>
    <property type="evidence" value="ECO:0007669"/>
    <property type="project" value="UniProtKB-KW"/>
</dbReference>
<gene>
    <name evidence="6" type="ordered locus">Caka_2909</name>
</gene>
<dbReference type="PANTHER" id="PTHR30349:SF64">
    <property type="entry name" value="PROPHAGE INTEGRASE INTD-RELATED"/>
    <property type="match status" value="1"/>
</dbReference>
<dbReference type="NCBIfam" id="TIGR02249">
    <property type="entry name" value="integrase_gron"/>
    <property type="match status" value="1"/>
</dbReference>
<dbReference type="Proteomes" id="UP000000925">
    <property type="component" value="Chromosome"/>
</dbReference>
<dbReference type="KEGG" id="caa:Caka_2909"/>
<dbReference type="GO" id="GO:0015074">
    <property type="term" value="P:DNA integration"/>
    <property type="evidence" value="ECO:0007669"/>
    <property type="project" value="UniProtKB-KW"/>
</dbReference>
<comment type="similarity">
    <text evidence="1">Belongs to the 'phage' integrase family.</text>
</comment>
<dbReference type="PANTHER" id="PTHR30349">
    <property type="entry name" value="PHAGE INTEGRASE-RELATED"/>
    <property type="match status" value="1"/>
</dbReference>
<evidence type="ECO:0000256" key="2">
    <source>
        <dbReference type="ARBA" id="ARBA00022908"/>
    </source>
</evidence>
<dbReference type="InterPro" id="IPR011010">
    <property type="entry name" value="DNA_brk_join_enz"/>
</dbReference>
<dbReference type="InterPro" id="IPR013762">
    <property type="entry name" value="Integrase-like_cat_sf"/>
</dbReference>
<dbReference type="InterPro" id="IPR011946">
    <property type="entry name" value="Integrase_integron-type"/>
</dbReference>
<dbReference type="AlphaFoldDB" id="D5ER78"/>
<evidence type="ECO:0000313" key="6">
    <source>
        <dbReference type="EMBL" id="ADE55922.1"/>
    </source>
</evidence>
<dbReference type="Pfam" id="PF13495">
    <property type="entry name" value="Phage_int_SAM_4"/>
    <property type="match status" value="1"/>
</dbReference>
<evidence type="ECO:0000256" key="4">
    <source>
        <dbReference type="ARBA" id="ARBA00023172"/>
    </source>
</evidence>
<keyword evidence="2" id="KW-0229">DNA integration</keyword>
<evidence type="ECO:0000256" key="3">
    <source>
        <dbReference type="ARBA" id="ARBA00023125"/>
    </source>
</evidence>
<evidence type="ECO:0000256" key="1">
    <source>
        <dbReference type="ARBA" id="ARBA00008857"/>
    </source>
</evidence>
<dbReference type="SUPFAM" id="SSF56349">
    <property type="entry name" value="DNA breaking-rejoining enzymes"/>
    <property type="match status" value="1"/>
</dbReference>
<keyword evidence="7" id="KW-1185">Reference proteome</keyword>